<proteinExistence type="predicted"/>
<evidence type="ECO:0000313" key="7">
    <source>
        <dbReference type="EMBL" id="TDX39390.1"/>
    </source>
</evidence>
<evidence type="ECO:0000313" key="10">
    <source>
        <dbReference type="Proteomes" id="UP000199519"/>
    </source>
</evidence>
<dbReference type="Proteomes" id="UP000247389">
    <property type="component" value="Unassembled WGS sequence"/>
</dbReference>
<dbReference type="AlphaFoldDB" id="A0A1G6LE33"/>
<dbReference type="Proteomes" id="UP000324896">
    <property type="component" value="Unassembled WGS sequence"/>
</dbReference>
<evidence type="ECO:0000313" key="4">
    <source>
        <dbReference type="EMBL" id="SDI67662.1"/>
    </source>
</evidence>
<dbReference type="Proteomes" id="UP000199519">
    <property type="component" value="Unassembled WGS sequence"/>
</dbReference>
<evidence type="ECO:0000313" key="9">
    <source>
        <dbReference type="Proteomes" id="UP000198945"/>
    </source>
</evidence>
<evidence type="ECO:0000313" key="11">
    <source>
        <dbReference type="Proteomes" id="UP000247389"/>
    </source>
</evidence>
<name>A0A1G6LE33_9FIRM</name>
<dbReference type="SUPFAM" id="SSF53448">
    <property type="entry name" value="Nucleotide-diphospho-sugar transferases"/>
    <property type="match status" value="1"/>
</dbReference>
<evidence type="ECO:0000313" key="1">
    <source>
        <dbReference type="EMBL" id="PXV68645.1"/>
    </source>
</evidence>
<dbReference type="EMBL" id="FNEH01000011">
    <property type="protein sequence ID" value="SDI67662.1"/>
    <property type="molecule type" value="Genomic_DNA"/>
</dbReference>
<dbReference type="PANTHER" id="PTHR36529">
    <property type="entry name" value="SLL1095 PROTEIN"/>
    <property type="match status" value="1"/>
</dbReference>
<accession>A0A1G6LE33</accession>
<evidence type="ECO:0000313" key="5">
    <source>
        <dbReference type="EMBL" id="SET15810.1"/>
    </source>
</evidence>
<evidence type="ECO:0000313" key="8">
    <source>
        <dbReference type="Proteomes" id="UP000198612"/>
    </source>
</evidence>
<dbReference type="Gene3D" id="3.90.550.10">
    <property type="entry name" value="Spore Coat Polysaccharide Biosynthesis Protein SpsA, Chain A"/>
    <property type="match status" value="1"/>
</dbReference>
<dbReference type="Proteomes" id="UP000198945">
    <property type="component" value="Unassembled WGS sequence"/>
</dbReference>
<dbReference type="EMBL" id="FOHG01000032">
    <property type="protein sequence ID" value="SET15810.1"/>
    <property type="molecule type" value="Genomic_DNA"/>
</dbReference>
<dbReference type="EMBL" id="SOAA01000014">
    <property type="protein sequence ID" value="TDS30693.1"/>
    <property type="molecule type" value="Genomic_DNA"/>
</dbReference>
<reference evidence="4 9" key="2">
    <citation type="submission" date="2016-10" db="EMBL/GenBank/DDBJ databases">
        <authorList>
            <person name="de Groot N.N."/>
        </authorList>
    </citation>
    <scope>NUCLEOTIDE SEQUENCE [LARGE SCALE GENOMIC DNA]</scope>
    <source>
        <strain evidence="4 9">WG7</strain>
    </source>
</reference>
<reference evidence="8 10" key="1">
    <citation type="submission" date="2016-10" db="EMBL/GenBank/DDBJ databases">
        <authorList>
            <person name="Varghese N."/>
            <person name="Submissions S."/>
        </authorList>
    </citation>
    <scope>NUCLEOTIDE SEQUENCE [LARGE SCALE GENOMIC DNA]</scope>
    <source>
        <strain evidence="2 14">WG10</strain>
        <strain evidence="3 10">WG2</strain>
        <strain evidence="5 8">WG5</strain>
    </source>
</reference>
<dbReference type="Proteomes" id="UP000295472">
    <property type="component" value="Unassembled WGS sequence"/>
</dbReference>
<keyword evidence="10" id="KW-1185">Reference proteome</keyword>
<dbReference type="RefSeq" id="WP_089655957.1">
    <property type="nucleotide sequence ID" value="NZ_FMYT01000006.1"/>
</dbReference>
<gene>
    <name evidence="6" type="ORF">BY453_11436</name>
    <name evidence="7" type="ORF">C7954_13121</name>
    <name evidence="1" type="ORF">C8C78_10431</name>
    <name evidence="2" type="ORF">SAMN04488597_10630</name>
    <name evidence="3" type="ORF">SAMN04488598_13214</name>
    <name evidence="5" type="ORF">SAMN04515652_13214</name>
    <name evidence="4" type="ORF">SAMN04515654_11163</name>
</gene>
<evidence type="ECO:0000313" key="13">
    <source>
        <dbReference type="Proteomes" id="UP000295758"/>
    </source>
</evidence>
<evidence type="ECO:0008006" key="15">
    <source>
        <dbReference type="Google" id="ProtNLM"/>
    </source>
</evidence>
<dbReference type="GeneID" id="57013512"/>
<evidence type="ECO:0000313" key="6">
    <source>
        <dbReference type="EMBL" id="TDS30693.1"/>
    </source>
</evidence>
<dbReference type="Proteomes" id="UP000295758">
    <property type="component" value="Unassembled WGS sequence"/>
</dbReference>
<organism evidence="2 14">
    <name type="scientific">Halanaerobium congolense</name>
    <dbReference type="NCBI Taxonomy" id="54121"/>
    <lineage>
        <taxon>Bacteria</taxon>
        <taxon>Bacillati</taxon>
        <taxon>Bacillota</taxon>
        <taxon>Clostridia</taxon>
        <taxon>Halanaerobiales</taxon>
        <taxon>Halanaerobiaceae</taxon>
        <taxon>Halanaerobium</taxon>
    </lineage>
</organism>
<reference evidence="7 12" key="4">
    <citation type="submission" date="2019-03" db="EMBL/GenBank/DDBJ databases">
        <title>Subsurface microbial communities from deep shales in Ohio and West Virginia, USA.</title>
        <authorList>
            <person name="Wrighton K."/>
        </authorList>
    </citation>
    <scope>NUCLEOTIDE SEQUENCE [LARGE SCALE GENOMIC DNA]</scope>
    <source>
        <strain evidence="7 12">DSMZ 11287</strain>
        <strain evidence="1 11">MSL28</strain>
    </source>
</reference>
<dbReference type="PANTHER" id="PTHR36529:SF1">
    <property type="entry name" value="GLYCOSYLTRANSFERASE"/>
    <property type="match status" value="1"/>
</dbReference>
<evidence type="ECO:0000313" key="2">
    <source>
        <dbReference type="EMBL" id="SDC41682.1"/>
    </source>
</evidence>
<dbReference type="EMBL" id="FNBJ01000032">
    <property type="protein sequence ID" value="SDF92914.1"/>
    <property type="molecule type" value="Genomic_DNA"/>
</dbReference>
<dbReference type="InterPro" id="IPR029044">
    <property type="entry name" value="Nucleotide-diphossugar_trans"/>
</dbReference>
<sequence>MQAAVVLMSRAPIPGKTKTRLESHLKKEECAELHKAFLKDINAKFLNLKNENTRIDLYLSFTPKKAESSFLGLISSDFTRIPQIGSNLGEKMYNALNDAYQLSNLPVIITGSDLPLLDIEIFTEAFAGLKERDLVIGPSADGGYYLIGMKKPQKFLFDSGNWGNSNVLQQTIKAVSSHNLKTHFLPEASDVDTFKELLQLRSELINRKVNLNFLKNTKIVIEKIFNYK</sequence>
<protein>
    <recommendedName>
        <fullName evidence="15">Glycosyltransferase A (GT-A) superfamily protein (DUF2064 family)</fullName>
    </recommendedName>
</protein>
<dbReference type="NCBIfam" id="TIGR04282">
    <property type="entry name" value="glyco_like_cofC"/>
    <property type="match status" value="1"/>
</dbReference>
<dbReference type="InterPro" id="IPR018641">
    <property type="entry name" value="Trfase_1_rSAM/seldom-assoc"/>
</dbReference>
<dbReference type="EMBL" id="FMYT01000006">
    <property type="protein sequence ID" value="SDC41682.1"/>
    <property type="molecule type" value="Genomic_DNA"/>
</dbReference>
<dbReference type="EMBL" id="QICM01000004">
    <property type="protein sequence ID" value="PXV68645.1"/>
    <property type="molecule type" value="Genomic_DNA"/>
</dbReference>
<evidence type="ECO:0000313" key="3">
    <source>
        <dbReference type="EMBL" id="SDF92914.1"/>
    </source>
</evidence>
<evidence type="ECO:0000313" key="14">
    <source>
        <dbReference type="Proteomes" id="UP000324896"/>
    </source>
</evidence>
<evidence type="ECO:0000313" key="12">
    <source>
        <dbReference type="Proteomes" id="UP000295472"/>
    </source>
</evidence>
<dbReference type="Proteomes" id="UP000198612">
    <property type="component" value="Unassembled WGS sequence"/>
</dbReference>
<reference evidence="6 13" key="3">
    <citation type="submission" date="2019-03" db="EMBL/GenBank/DDBJ databases">
        <title>Deep subsurface shale carbon reservoir microbial communities from Ohio and West Virginia, USA.</title>
        <authorList>
            <person name="Wrighton K."/>
        </authorList>
    </citation>
    <scope>NUCLEOTIDE SEQUENCE [LARGE SCALE GENOMIC DNA]</scope>
    <source>
        <strain evidence="6 13">UTICA-S4D12</strain>
    </source>
</reference>
<dbReference type="Pfam" id="PF09837">
    <property type="entry name" value="DUF2064"/>
    <property type="match status" value="1"/>
</dbReference>
<dbReference type="EMBL" id="SOEF01000031">
    <property type="protein sequence ID" value="TDX39390.1"/>
    <property type="molecule type" value="Genomic_DNA"/>
</dbReference>